<dbReference type="PANTHER" id="PTHR47970:SF29">
    <property type="entry name" value="KINESIN FAMILY MEMBER 20B"/>
    <property type="match status" value="1"/>
</dbReference>
<evidence type="ECO:0000259" key="12">
    <source>
        <dbReference type="PROSITE" id="PS50067"/>
    </source>
</evidence>
<feature type="region of interest" description="Disordered" evidence="11">
    <location>
        <begin position="1"/>
        <end position="28"/>
    </location>
</feature>
<dbReference type="Proteomes" id="UP000611277">
    <property type="component" value="Unassembled WGS sequence"/>
</dbReference>
<feature type="binding site" evidence="9">
    <location>
        <begin position="150"/>
        <end position="157"/>
    </location>
    <ligand>
        <name>ATP</name>
        <dbReference type="ChEBI" id="CHEBI:30616"/>
    </ligand>
</feature>
<comment type="similarity">
    <text evidence="9">Belongs to the TRAFAC class myosin-kinesin ATPase superfamily. Kinesin family.</text>
</comment>
<feature type="domain" description="Kinesin motor" evidence="12">
    <location>
        <begin position="56"/>
        <end position="470"/>
    </location>
</feature>
<dbReference type="Pfam" id="PF00225">
    <property type="entry name" value="Kinesin"/>
    <property type="match status" value="1"/>
</dbReference>
<dbReference type="SUPFAM" id="SSF52540">
    <property type="entry name" value="P-loop containing nucleoside triphosphate hydrolases"/>
    <property type="match status" value="1"/>
</dbReference>
<dbReference type="GO" id="GO:0051231">
    <property type="term" value="P:spindle elongation"/>
    <property type="evidence" value="ECO:0007669"/>
    <property type="project" value="TreeGrafter"/>
</dbReference>
<comment type="caution">
    <text evidence="13">The sequence shown here is derived from an EMBL/GenBank/DDBJ whole genome shotgun (WGS) entry which is preliminary data.</text>
</comment>
<keyword evidence="2" id="KW-0963">Cytoplasm</keyword>
<evidence type="ECO:0000256" key="11">
    <source>
        <dbReference type="SAM" id="MobiDB-lite"/>
    </source>
</evidence>
<accession>A0A851S2V1</accession>
<evidence type="ECO:0000256" key="4">
    <source>
        <dbReference type="ARBA" id="ARBA00022741"/>
    </source>
</evidence>
<keyword evidence="6 10" id="KW-0175">Coiled coil</keyword>
<dbReference type="SMART" id="SM00129">
    <property type="entry name" value="KISc"/>
    <property type="match status" value="1"/>
</dbReference>
<keyword evidence="3" id="KW-0597">Phosphoprotein</keyword>
<sequence>MESTLDTEKFYRPSYIASNEPSPRAGPVSVEDIKTDLSSEFSLVSSGSDTSQSKGHIQVCLRIRPFTSLERENGSQDCVSLEDSTNIVLKPPQHYLSRLSEKTSGPMLQKFTFSQVFGPETTQEEFFEGTMREPVQDFLDGYNRLIFTYGVTNAGKTYTFQGTEDDVGILPRTMDMLFKSIQGKLYTAMDLKPYRCRDYIKLTENQVREETAIKNSLLRLIKEVYILYNYLVCNILYLADLEDISKDLEQSITTARNCIKFSVWVSFFEIYNECFYDLLIPVSNDKKRKTLRLAQDIKGCSFVKDLQWVQISDSKEAFRLLKLGLKHQSIASTKLNNCSSRSHSIFTIKILKIEDSGTPRVTRVNELSLCDLAGSERYTKTRNEGDRLKESGNINTSLLTLGKCINALKNCQQSKLQQHIPFRESKLTHFLQGFFSGKGKVYMIVNISKCASAYEETLNVLKFSAIAQKVLVVDTSVLPQDQLFGQKLAGESSLLNVTRMPIPRKRATILWDRTLEDVFEGDNDEMEEQPSMSREEAVQENEGNEIVIAKEKYMMLVNLVEELRNRLITEKKNKLLLEIKIREEVIQEFTHYFAQREIDFKDCLSHERAQLEENSEKRLEIFKELVNSYTKNADEENKFFQNEENGTDTGAYVDFGGVIDSLQNDITDIKNQAEAAHQYIVSLEDPQETIGCLEKQLAKITAELVETKEELEKKTKGLVIFPIVQFKKCKLLLKCPSRSQLETEKNSSQVIESSQLKDCEETVLEVGRKRCLENKPTAEEPPTKKGTIPTITQQGSWENYSVDLKTTNNSATSMEILALKERTETLEGQIAALEEQCQREKNEKEELNQQIANLHLKLSASEEKVFGLSGELHQCQAEYQETVSELDKQKMINKEQEEKIIQLNNEVTGAKQNIIDKVSQIKTMHSQVDELYKCHSESYAVDIDSVHVKDSLDPQTDAPETAQMSPLSMQLQTASTADLRQESSFHCSIESIWEECKIIIKASSQKSHQIQQLLQQVEDLEKKLHDSENYNNQLKIKLNEITNHQSIQEKDLMDQLQKQIQKNTQDFEKQAAENQRVIAQFQEKVTSYEGEIRSLECLLEAFRTKDDRMKELEEELKEKESTVLNLENNTVALQEKCTSVDKKLKELSDREANLKDEVVQLRNSLESTKHVLQEKDKNEHEQMQSIELLSKDLSESSALVQSLKKDLQRKEEEYTDLKEKLSDAKKQIQQVQKEVCTMQTQEKSLRKQVNELEKIKKQFSEELESKQRTILQLKKHLNKEKLEEISKQYEKTHKDLCAKEKIIEDMRLTLEEQEQTQIEQEQVLEAKLEETNRLVLELEAWKQKYGELNNQCISDWQQKMSKNEEKTINDNEELIKLQKELKENEAKYQTDRKKWLEEKMGLINQVKEAENHRNREMRKFVEEREHHVKQQAEIERLAAQLVEKDRNLQKWREERDELVEALEVQLKTLASSTIQKDKEIERLKQAALMASERQINCENPQSLAEVPLPQEGQDKIDQSVNKEDHSEIVLDSTEVSTEDEKTSRFPKPEMEIQFTPLQPHKMEVKHQGTTSPVTVKMLKPRRKRKSIEMNEDFVKSENKRNTKPAMADSPTSNKKNVNFQFKQRSCISVQMTTAQSLKREYPLRRQDSTLNKKSAKKKDGTLQKIGDFFQSSPTIIHSKAKKLIETISSPKSAEPETVKENELKPKRAKRKLYSTDISCPLDIPGSSILVEPKEESDHVIIKRRLRSRIAK</sequence>
<evidence type="ECO:0000256" key="6">
    <source>
        <dbReference type="ARBA" id="ARBA00023054"/>
    </source>
</evidence>
<evidence type="ECO:0000256" key="3">
    <source>
        <dbReference type="ARBA" id="ARBA00022553"/>
    </source>
</evidence>
<evidence type="ECO:0000256" key="2">
    <source>
        <dbReference type="ARBA" id="ARBA00022490"/>
    </source>
</evidence>
<keyword evidence="5 9" id="KW-0067">ATP-binding</keyword>
<feature type="coiled-coil region" evidence="10">
    <location>
        <begin position="1003"/>
        <end position="1164"/>
    </location>
</feature>
<dbReference type="GO" id="GO:0008017">
    <property type="term" value="F:microtubule binding"/>
    <property type="evidence" value="ECO:0007669"/>
    <property type="project" value="InterPro"/>
</dbReference>
<feature type="non-terminal residue" evidence="13">
    <location>
        <position position="1"/>
    </location>
</feature>
<dbReference type="PANTHER" id="PTHR47970">
    <property type="entry name" value="KINESIN-LIKE PROTEIN KIF11"/>
    <property type="match status" value="1"/>
</dbReference>
<feature type="coiled-coil region" evidence="10">
    <location>
        <begin position="816"/>
        <end position="913"/>
    </location>
</feature>
<evidence type="ECO:0000313" key="13">
    <source>
        <dbReference type="EMBL" id="NXC99928.1"/>
    </source>
</evidence>
<gene>
    <name evidence="13" type="primary">Kif20b</name>
    <name evidence="13" type="ORF">CERFAM_R12064</name>
</gene>
<dbReference type="InterPro" id="IPR036961">
    <property type="entry name" value="Kinesin_motor_dom_sf"/>
</dbReference>
<protein>
    <submittedName>
        <fullName evidence="13">KI20B protein</fullName>
    </submittedName>
</protein>
<evidence type="ECO:0000256" key="7">
    <source>
        <dbReference type="ARBA" id="ARBA00023175"/>
    </source>
</evidence>
<dbReference type="InterPro" id="IPR001752">
    <property type="entry name" value="Kinesin_motor_dom"/>
</dbReference>
<feature type="coiled-coil region" evidence="10">
    <location>
        <begin position="1193"/>
        <end position="1468"/>
    </location>
</feature>
<evidence type="ECO:0000256" key="10">
    <source>
        <dbReference type="SAM" id="Coils"/>
    </source>
</evidence>
<organism evidence="13 14">
    <name type="scientific">Certhia familiaris</name>
    <name type="common">Eurasian treecreeper</name>
    <dbReference type="NCBI Taxonomy" id="73333"/>
    <lineage>
        <taxon>Eukaryota</taxon>
        <taxon>Metazoa</taxon>
        <taxon>Chordata</taxon>
        <taxon>Craniata</taxon>
        <taxon>Vertebrata</taxon>
        <taxon>Euteleostomi</taxon>
        <taxon>Archelosauria</taxon>
        <taxon>Archosauria</taxon>
        <taxon>Dinosauria</taxon>
        <taxon>Saurischia</taxon>
        <taxon>Theropoda</taxon>
        <taxon>Coelurosauria</taxon>
        <taxon>Aves</taxon>
        <taxon>Neognathae</taxon>
        <taxon>Neoaves</taxon>
        <taxon>Telluraves</taxon>
        <taxon>Australaves</taxon>
        <taxon>Passeriformes</taxon>
        <taxon>Certhiidae</taxon>
        <taxon>Certhiinae</taxon>
        <taxon>Certhia</taxon>
    </lineage>
</organism>
<dbReference type="GO" id="GO:0090307">
    <property type="term" value="P:mitotic spindle assembly"/>
    <property type="evidence" value="ECO:0007669"/>
    <property type="project" value="TreeGrafter"/>
</dbReference>
<dbReference type="EMBL" id="WBNC01001374">
    <property type="protein sequence ID" value="NXC99928.1"/>
    <property type="molecule type" value="Genomic_DNA"/>
</dbReference>
<dbReference type="PRINTS" id="PR00380">
    <property type="entry name" value="KINESINHEAVY"/>
</dbReference>
<feature type="compositionally biased region" description="Basic and acidic residues" evidence="11">
    <location>
        <begin position="1"/>
        <end position="11"/>
    </location>
</feature>
<feature type="region of interest" description="Disordered" evidence="11">
    <location>
        <begin position="1639"/>
        <end position="1658"/>
    </location>
</feature>
<feature type="coiled-coil region" evidence="10">
    <location>
        <begin position="690"/>
        <end position="717"/>
    </location>
</feature>
<reference evidence="13" key="1">
    <citation type="submission" date="2019-09" db="EMBL/GenBank/DDBJ databases">
        <title>Bird 10,000 Genomes (B10K) Project - Family phase.</title>
        <authorList>
            <person name="Zhang G."/>
        </authorList>
    </citation>
    <scope>NUCLEOTIDE SEQUENCE</scope>
    <source>
        <strain evidence="13">OUT-0039</strain>
        <tissue evidence="13">Muscle</tissue>
    </source>
</reference>
<dbReference type="InterPro" id="IPR047149">
    <property type="entry name" value="KIF11-like"/>
</dbReference>
<dbReference type="Gene3D" id="1.10.287.1490">
    <property type="match status" value="1"/>
</dbReference>
<evidence type="ECO:0000256" key="8">
    <source>
        <dbReference type="ARBA" id="ARBA00023212"/>
    </source>
</evidence>
<keyword evidence="7 9" id="KW-0505">Motor protein</keyword>
<evidence type="ECO:0000313" key="14">
    <source>
        <dbReference type="Proteomes" id="UP000611277"/>
    </source>
</evidence>
<evidence type="ECO:0000256" key="5">
    <source>
        <dbReference type="ARBA" id="ARBA00022840"/>
    </source>
</evidence>
<evidence type="ECO:0000256" key="9">
    <source>
        <dbReference type="PROSITE-ProRule" id="PRU00283"/>
    </source>
</evidence>
<dbReference type="CDD" id="cd21786">
    <property type="entry name" value="RBD_KIF20B"/>
    <property type="match status" value="1"/>
</dbReference>
<feature type="non-terminal residue" evidence="13">
    <location>
        <position position="1751"/>
    </location>
</feature>
<keyword evidence="14" id="KW-1185">Reference proteome</keyword>
<dbReference type="GO" id="GO:0005876">
    <property type="term" value="C:spindle microtubule"/>
    <property type="evidence" value="ECO:0007669"/>
    <property type="project" value="TreeGrafter"/>
</dbReference>
<proteinExistence type="inferred from homology"/>
<dbReference type="GO" id="GO:0005524">
    <property type="term" value="F:ATP binding"/>
    <property type="evidence" value="ECO:0007669"/>
    <property type="project" value="UniProtKB-UniRule"/>
</dbReference>
<dbReference type="Gene3D" id="3.40.850.10">
    <property type="entry name" value="Kinesin motor domain"/>
    <property type="match status" value="1"/>
</dbReference>
<keyword evidence="8" id="KW-0206">Cytoskeleton</keyword>
<dbReference type="GO" id="GO:0008574">
    <property type="term" value="F:plus-end-directed microtubule motor activity"/>
    <property type="evidence" value="ECO:0007669"/>
    <property type="project" value="TreeGrafter"/>
</dbReference>
<comment type="subcellular location">
    <subcellularLocation>
        <location evidence="1">Cytoplasm</location>
        <location evidence="1">Cytoskeleton</location>
        <location evidence="1">Spindle</location>
    </subcellularLocation>
</comment>
<evidence type="ECO:0000256" key="1">
    <source>
        <dbReference type="ARBA" id="ARBA00004186"/>
    </source>
</evidence>
<dbReference type="GO" id="GO:0072686">
    <property type="term" value="C:mitotic spindle"/>
    <property type="evidence" value="ECO:0007669"/>
    <property type="project" value="TreeGrafter"/>
</dbReference>
<dbReference type="GO" id="GO:0007018">
    <property type="term" value="P:microtubule-based movement"/>
    <property type="evidence" value="ECO:0007669"/>
    <property type="project" value="InterPro"/>
</dbReference>
<dbReference type="PROSITE" id="PS50067">
    <property type="entry name" value="KINESIN_MOTOR_2"/>
    <property type="match status" value="1"/>
</dbReference>
<dbReference type="GO" id="GO:0005634">
    <property type="term" value="C:nucleus"/>
    <property type="evidence" value="ECO:0007669"/>
    <property type="project" value="TreeGrafter"/>
</dbReference>
<keyword evidence="4 9" id="KW-0547">Nucleotide-binding</keyword>
<dbReference type="InterPro" id="IPR027417">
    <property type="entry name" value="P-loop_NTPase"/>
</dbReference>
<name>A0A851S2V1_CERFA</name>